<sequence length="109" mass="12218">MTDADVPAAFPRETAPPVVSGAQPKVCARLSNGVYVNGQSDDEREERWLLCEDLANQLVRVARNEALAHPAQSPTQTLERVRVSVARKGWVSPDELEWLIRRLNELLGW</sequence>
<proteinExistence type="predicted"/>
<evidence type="ECO:0000313" key="2">
    <source>
        <dbReference type="Proteomes" id="UP000195569"/>
    </source>
</evidence>
<dbReference type="OrthoDB" id="8910207at2"/>
<organism evidence="1 2">
    <name type="scientific">Paraburkholderia piptadeniae</name>
    <dbReference type="NCBI Taxonomy" id="1701573"/>
    <lineage>
        <taxon>Bacteria</taxon>
        <taxon>Pseudomonadati</taxon>
        <taxon>Pseudomonadota</taxon>
        <taxon>Betaproteobacteria</taxon>
        <taxon>Burkholderiales</taxon>
        <taxon>Burkholderiaceae</taxon>
        <taxon>Paraburkholderia</taxon>
    </lineage>
</organism>
<protein>
    <submittedName>
        <fullName evidence="1">Uncharacterized protein</fullName>
    </submittedName>
</protein>
<dbReference type="AlphaFoldDB" id="A0A1N7SVZ2"/>
<dbReference type="RefSeq" id="WP_087740041.1">
    <property type="nucleotide sequence ID" value="NZ_CYGY02000125.1"/>
</dbReference>
<accession>A0A1N7SVZ2</accession>
<keyword evidence="2" id="KW-1185">Reference proteome</keyword>
<name>A0A1N7SVZ2_9BURK</name>
<evidence type="ECO:0000313" key="1">
    <source>
        <dbReference type="EMBL" id="SIT51611.1"/>
    </source>
</evidence>
<reference evidence="1" key="1">
    <citation type="submission" date="2016-12" db="EMBL/GenBank/DDBJ databases">
        <authorList>
            <person name="Moulin L."/>
        </authorList>
    </citation>
    <scope>NUCLEOTIDE SEQUENCE [LARGE SCALE GENOMIC DNA]</scope>
    <source>
        <strain evidence="1">STM 7183</strain>
    </source>
</reference>
<gene>
    <name evidence="1" type="ORF">BN2476_1250010</name>
</gene>
<comment type="caution">
    <text evidence="1">The sequence shown here is derived from an EMBL/GenBank/DDBJ whole genome shotgun (WGS) entry which is preliminary data.</text>
</comment>
<dbReference type="EMBL" id="CYGY02000125">
    <property type="protein sequence ID" value="SIT51611.1"/>
    <property type="molecule type" value="Genomic_DNA"/>
</dbReference>
<dbReference type="Proteomes" id="UP000195569">
    <property type="component" value="Unassembled WGS sequence"/>
</dbReference>